<feature type="region of interest" description="Disordered" evidence="1">
    <location>
        <begin position="1"/>
        <end position="66"/>
    </location>
</feature>
<feature type="non-terminal residue" evidence="2">
    <location>
        <position position="66"/>
    </location>
</feature>
<name>A0A6J4IDK5_9ACTN</name>
<organism evidence="2">
    <name type="scientific">uncultured Blastococcus sp</name>
    <dbReference type="NCBI Taxonomy" id="217144"/>
    <lineage>
        <taxon>Bacteria</taxon>
        <taxon>Bacillati</taxon>
        <taxon>Actinomycetota</taxon>
        <taxon>Actinomycetes</taxon>
        <taxon>Geodermatophilales</taxon>
        <taxon>Geodermatophilaceae</taxon>
        <taxon>Blastococcus</taxon>
        <taxon>environmental samples</taxon>
    </lineage>
</organism>
<dbReference type="AlphaFoldDB" id="A0A6J4IDK5"/>
<reference evidence="2" key="1">
    <citation type="submission" date="2020-02" db="EMBL/GenBank/DDBJ databases">
        <authorList>
            <person name="Meier V. D."/>
        </authorList>
    </citation>
    <scope>NUCLEOTIDE SEQUENCE</scope>
    <source>
        <strain evidence="2">AVDCRST_MAG52</strain>
    </source>
</reference>
<feature type="non-terminal residue" evidence="2">
    <location>
        <position position="1"/>
    </location>
</feature>
<feature type="compositionally biased region" description="Basic residues" evidence="1">
    <location>
        <begin position="32"/>
        <end position="57"/>
    </location>
</feature>
<protein>
    <submittedName>
        <fullName evidence="2">Uncharacterized protein</fullName>
    </submittedName>
</protein>
<dbReference type="EMBL" id="CADCTN010000144">
    <property type="protein sequence ID" value="CAA9249170.1"/>
    <property type="molecule type" value="Genomic_DNA"/>
</dbReference>
<evidence type="ECO:0000256" key="1">
    <source>
        <dbReference type="SAM" id="MobiDB-lite"/>
    </source>
</evidence>
<sequence>DRPARHPEPRRRHAHRGAPDPGPHAARQGLAPRRRGAGAPHRARAPVRRLGRRRPGRRGSALRDRL</sequence>
<proteinExistence type="predicted"/>
<accession>A0A6J4IDK5</accession>
<evidence type="ECO:0000313" key="2">
    <source>
        <dbReference type="EMBL" id="CAA9249170.1"/>
    </source>
</evidence>
<gene>
    <name evidence="2" type="ORF">AVDCRST_MAG52-2026</name>
</gene>